<evidence type="ECO:0000313" key="4">
    <source>
        <dbReference type="Proteomes" id="UP001500368"/>
    </source>
</evidence>
<comment type="caution">
    <text evidence="3">The sequence shown here is derived from an EMBL/GenBank/DDBJ whole genome shotgun (WGS) entry which is preliminary data.</text>
</comment>
<dbReference type="Proteomes" id="UP001500368">
    <property type="component" value="Unassembled WGS sequence"/>
</dbReference>
<evidence type="ECO:0008006" key="5">
    <source>
        <dbReference type="Google" id="ProtNLM"/>
    </source>
</evidence>
<organism evidence="3 4">
    <name type="scientific">Nesterenkonia rhizosphaerae</name>
    <dbReference type="NCBI Taxonomy" id="1348272"/>
    <lineage>
        <taxon>Bacteria</taxon>
        <taxon>Bacillati</taxon>
        <taxon>Actinomycetota</taxon>
        <taxon>Actinomycetes</taxon>
        <taxon>Micrococcales</taxon>
        <taxon>Micrococcaceae</taxon>
        <taxon>Nesterenkonia</taxon>
    </lineage>
</organism>
<dbReference type="RefSeq" id="WP_345477843.1">
    <property type="nucleotide sequence ID" value="NZ_BAABLW010000007.1"/>
</dbReference>
<feature type="region of interest" description="Disordered" evidence="1">
    <location>
        <begin position="155"/>
        <end position="191"/>
    </location>
</feature>
<keyword evidence="4" id="KW-1185">Reference proteome</keyword>
<feature type="transmembrane region" description="Helical" evidence="2">
    <location>
        <begin position="76"/>
        <end position="97"/>
    </location>
</feature>
<proteinExistence type="predicted"/>
<dbReference type="Pfam" id="PF09534">
    <property type="entry name" value="Trp_oprn_chp"/>
    <property type="match status" value="1"/>
</dbReference>
<feature type="transmembrane region" description="Helical" evidence="2">
    <location>
        <begin position="127"/>
        <end position="147"/>
    </location>
</feature>
<keyword evidence="2" id="KW-1133">Transmembrane helix</keyword>
<accession>A0ABP9G029</accession>
<feature type="transmembrane region" description="Helical" evidence="2">
    <location>
        <begin position="51"/>
        <end position="69"/>
    </location>
</feature>
<gene>
    <name evidence="3" type="ORF">GCM10025790_19740</name>
</gene>
<evidence type="ECO:0000256" key="1">
    <source>
        <dbReference type="SAM" id="MobiDB-lite"/>
    </source>
</evidence>
<dbReference type="EMBL" id="BAABLW010000007">
    <property type="protein sequence ID" value="GAA4922774.1"/>
    <property type="molecule type" value="Genomic_DNA"/>
</dbReference>
<sequence length="191" mass="19747">MSNRRNAVLLALAGAALMLISVTMTWVTAEQLGETASVQSIEVPGSQASDIVTAMGLVALAGALTLTIARRAGRWIIALLLSAAAAAALFDTLHAVADPASAAAVAVGEATGLTTTAGSYELGAGPWLGVAGAVLVLLGALLVLLFSHRWTDKRSSKKYSRTASVDDAEPDEFDLWDGLSQGEDPTEERQQ</sequence>
<protein>
    <recommendedName>
        <fullName evidence="5">Trp biosynthesis protein</fullName>
    </recommendedName>
</protein>
<feature type="compositionally biased region" description="Acidic residues" evidence="1">
    <location>
        <begin position="166"/>
        <end position="175"/>
    </location>
</feature>
<name>A0ABP9G029_9MICC</name>
<reference evidence="4" key="1">
    <citation type="journal article" date="2019" name="Int. J. Syst. Evol. Microbiol.">
        <title>The Global Catalogue of Microorganisms (GCM) 10K type strain sequencing project: providing services to taxonomists for standard genome sequencing and annotation.</title>
        <authorList>
            <consortium name="The Broad Institute Genomics Platform"/>
            <consortium name="The Broad Institute Genome Sequencing Center for Infectious Disease"/>
            <person name="Wu L."/>
            <person name="Ma J."/>
        </authorList>
    </citation>
    <scope>NUCLEOTIDE SEQUENCE [LARGE SCALE GENOMIC DNA]</scope>
    <source>
        <strain evidence="4">JCM 19129</strain>
    </source>
</reference>
<keyword evidence="2" id="KW-0472">Membrane</keyword>
<evidence type="ECO:0000256" key="2">
    <source>
        <dbReference type="SAM" id="Phobius"/>
    </source>
</evidence>
<evidence type="ECO:0000313" key="3">
    <source>
        <dbReference type="EMBL" id="GAA4922774.1"/>
    </source>
</evidence>
<dbReference type="InterPro" id="IPR019051">
    <property type="entry name" value="Trp_biosyn_TM_oprn/chp"/>
</dbReference>
<keyword evidence="2" id="KW-0812">Transmembrane</keyword>